<keyword evidence="2" id="KW-0436">Ligase</keyword>
<proteinExistence type="inferred from homology"/>
<organism evidence="18 19">
    <name type="scientific">Amphimedon queenslandica</name>
    <name type="common">Sponge</name>
    <dbReference type="NCBI Taxonomy" id="400682"/>
    <lineage>
        <taxon>Eukaryota</taxon>
        <taxon>Metazoa</taxon>
        <taxon>Porifera</taxon>
        <taxon>Demospongiae</taxon>
        <taxon>Heteroscleromorpha</taxon>
        <taxon>Haplosclerida</taxon>
        <taxon>Niphatidae</taxon>
        <taxon>Amphimedon</taxon>
    </lineage>
</organism>
<name>A0AAN0JPJ2_AMPQE</name>
<dbReference type="Pfam" id="PF00501">
    <property type="entry name" value="AMP-binding"/>
    <property type="match status" value="2"/>
</dbReference>
<feature type="transmembrane region" description="Helical" evidence="16">
    <location>
        <begin position="12"/>
        <end position="32"/>
    </location>
</feature>
<dbReference type="InterPro" id="IPR000873">
    <property type="entry name" value="AMP-dep_synth/lig_dom"/>
</dbReference>
<comment type="catalytic activity">
    <reaction evidence="10">
        <text>(5Z,8Z,11Z,14Z)-eicosatetraenoate + ATP + CoA = (5Z,8Z,11Z,14Z)-eicosatetraenoyl-CoA + AMP + diphosphate</text>
        <dbReference type="Rhea" id="RHEA:19713"/>
        <dbReference type="ChEBI" id="CHEBI:30616"/>
        <dbReference type="ChEBI" id="CHEBI:32395"/>
        <dbReference type="ChEBI" id="CHEBI:33019"/>
        <dbReference type="ChEBI" id="CHEBI:57287"/>
        <dbReference type="ChEBI" id="CHEBI:57368"/>
        <dbReference type="ChEBI" id="CHEBI:456215"/>
        <dbReference type="EC" id="6.2.1.15"/>
    </reaction>
    <physiologicalReaction direction="left-to-right" evidence="10">
        <dbReference type="Rhea" id="RHEA:19714"/>
    </physiologicalReaction>
</comment>
<dbReference type="AlphaFoldDB" id="A0AAN0JPJ2"/>
<dbReference type="InterPro" id="IPR045311">
    <property type="entry name" value="LC-FACS_euk"/>
</dbReference>
<keyword evidence="16" id="KW-0812">Transmembrane</keyword>
<keyword evidence="16" id="KW-0472">Membrane</keyword>
<dbReference type="EC" id="6.2.1.15" evidence="12"/>
<dbReference type="PANTHER" id="PTHR43272">
    <property type="entry name" value="LONG-CHAIN-FATTY-ACID--COA LIGASE"/>
    <property type="match status" value="1"/>
</dbReference>
<dbReference type="KEGG" id="aqu:100639924"/>
<dbReference type="InterPro" id="IPR042099">
    <property type="entry name" value="ANL_N_sf"/>
</dbReference>
<evidence type="ECO:0000313" key="18">
    <source>
        <dbReference type="EnsemblMetazoa" id="XP_019858741.1"/>
    </source>
</evidence>
<dbReference type="GO" id="GO:0016020">
    <property type="term" value="C:membrane"/>
    <property type="evidence" value="ECO:0007669"/>
    <property type="project" value="TreeGrafter"/>
</dbReference>
<evidence type="ECO:0000256" key="12">
    <source>
        <dbReference type="ARBA" id="ARBA00026113"/>
    </source>
</evidence>
<comment type="catalytic activity">
    <reaction evidence="6">
        <text>5-hydroxy-(6E,8Z,11Z,14Z)-eicosatetraenoate + ATP + CoA = 5-hydroxy-(6E,8Z,11Z,14Z)-eicosatetraenoyl-CoA + AMP + diphosphate</text>
        <dbReference type="Rhea" id="RHEA:52108"/>
        <dbReference type="ChEBI" id="CHEBI:30616"/>
        <dbReference type="ChEBI" id="CHEBI:33019"/>
        <dbReference type="ChEBI" id="CHEBI:57287"/>
        <dbReference type="ChEBI" id="CHEBI:65341"/>
        <dbReference type="ChEBI" id="CHEBI:136407"/>
        <dbReference type="ChEBI" id="CHEBI:456215"/>
    </reaction>
    <physiologicalReaction direction="left-to-right" evidence="6">
        <dbReference type="Rhea" id="RHEA:52109"/>
    </physiologicalReaction>
</comment>
<dbReference type="GO" id="GO:0005524">
    <property type="term" value="F:ATP binding"/>
    <property type="evidence" value="ECO:0007669"/>
    <property type="project" value="UniProtKB-KW"/>
</dbReference>
<evidence type="ECO:0000256" key="2">
    <source>
        <dbReference type="ARBA" id="ARBA00022598"/>
    </source>
</evidence>
<reference evidence="19" key="1">
    <citation type="journal article" date="2010" name="Nature">
        <title>The Amphimedon queenslandica genome and the evolution of animal complexity.</title>
        <authorList>
            <person name="Srivastava M."/>
            <person name="Simakov O."/>
            <person name="Chapman J."/>
            <person name="Fahey B."/>
            <person name="Gauthier M.E."/>
            <person name="Mitros T."/>
            <person name="Richards G.S."/>
            <person name="Conaco C."/>
            <person name="Dacre M."/>
            <person name="Hellsten U."/>
            <person name="Larroux C."/>
            <person name="Putnam N.H."/>
            <person name="Stanke M."/>
            <person name="Adamska M."/>
            <person name="Darling A."/>
            <person name="Degnan S.M."/>
            <person name="Oakley T.H."/>
            <person name="Plachetzki D.C."/>
            <person name="Zhai Y."/>
            <person name="Adamski M."/>
            <person name="Calcino A."/>
            <person name="Cummins S.F."/>
            <person name="Goodstein D.M."/>
            <person name="Harris C."/>
            <person name="Jackson D.J."/>
            <person name="Leys S.P."/>
            <person name="Shu S."/>
            <person name="Woodcroft B.J."/>
            <person name="Vervoort M."/>
            <person name="Kosik K.S."/>
            <person name="Manning G."/>
            <person name="Degnan B.M."/>
            <person name="Rokhsar D.S."/>
        </authorList>
    </citation>
    <scope>NUCLEOTIDE SEQUENCE [LARGE SCALE GENOMIC DNA]</scope>
</reference>
<evidence type="ECO:0000256" key="8">
    <source>
        <dbReference type="ARBA" id="ARBA00024495"/>
    </source>
</evidence>
<comment type="catalytic activity">
    <reaction evidence="9">
        <text>15-hydroxy-(5Z,8Z,11Z,13E)-eicosatetraenoate + ATP + CoA = 15-hydroxy-(5Z,8Z,11Z,13E)-eicosatetraenoyl-CoA + AMP + diphosphate</text>
        <dbReference type="Rhea" id="RHEA:52116"/>
        <dbReference type="ChEBI" id="CHEBI:30616"/>
        <dbReference type="ChEBI" id="CHEBI:33019"/>
        <dbReference type="ChEBI" id="CHEBI:57287"/>
        <dbReference type="ChEBI" id="CHEBI:78832"/>
        <dbReference type="ChEBI" id="CHEBI:136409"/>
        <dbReference type="ChEBI" id="CHEBI:456215"/>
    </reaction>
    <physiologicalReaction direction="left-to-right" evidence="9">
        <dbReference type="Rhea" id="RHEA:52117"/>
    </physiologicalReaction>
</comment>
<dbReference type="EnsemblMetazoa" id="XM_020003182.1">
    <property type="protein sequence ID" value="XP_019858741.1"/>
    <property type="gene ID" value="LOC100639924"/>
</dbReference>
<dbReference type="SUPFAM" id="SSF56801">
    <property type="entry name" value="Acetyl-CoA synthetase-like"/>
    <property type="match status" value="1"/>
</dbReference>
<evidence type="ECO:0000256" key="15">
    <source>
        <dbReference type="ARBA" id="ARBA00049139"/>
    </source>
</evidence>
<evidence type="ECO:0000256" key="10">
    <source>
        <dbReference type="ARBA" id="ARBA00024548"/>
    </source>
</evidence>
<comment type="catalytic activity">
    <reaction evidence="7">
        <text>a long-chain fatty acid + ATP + CoA = a long-chain fatty acyl-CoA + AMP + diphosphate</text>
        <dbReference type="Rhea" id="RHEA:15421"/>
        <dbReference type="ChEBI" id="CHEBI:30616"/>
        <dbReference type="ChEBI" id="CHEBI:33019"/>
        <dbReference type="ChEBI" id="CHEBI:57287"/>
        <dbReference type="ChEBI" id="CHEBI:57560"/>
        <dbReference type="ChEBI" id="CHEBI:83139"/>
        <dbReference type="ChEBI" id="CHEBI:456215"/>
        <dbReference type="EC" id="6.2.1.3"/>
    </reaction>
    <physiologicalReaction direction="left-to-right" evidence="7">
        <dbReference type="Rhea" id="RHEA:15422"/>
    </physiologicalReaction>
</comment>
<keyword evidence="3" id="KW-0547">Nucleotide-binding</keyword>
<feature type="domain" description="AMP-dependent synthetase/ligase" evidence="17">
    <location>
        <begin position="103"/>
        <end position="186"/>
    </location>
</feature>
<evidence type="ECO:0000256" key="1">
    <source>
        <dbReference type="ARBA" id="ARBA00006432"/>
    </source>
</evidence>
<accession>A0AAN0JPJ2</accession>
<evidence type="ECO:0000256" key="7">
    <source>
        <dbReference type="ARBA" id="ARBA00024484"/>
    </source>
</evidence>
<feature type="domain" description="AMP-dependent synthetase/ligase" evidence="17">
    <location>
        <begin position="188"/>
        <end position="421"/>
    </location>
</feature>
<protein>
    <recommendedName>
        <fullName evidence="14">Arachidonate--CoA ligase</fullName>
        <ecNumber evidence="12">6.2.1.15</ecNumber>
        <ecNumber evidence="13">6.2.1.3</ecNumber>
    </recommendedName>
</protein>
<comment type="catalytic activity">
    <reaction evidence="8">
        <text>12-hydroxy-(5Z,8Z,10E,14Z)-eicosatetraenoate + ATP + CoA = 12-hydroxy-(5Z,8Z,10E,14Z)-eicosatetraenoyl-CoA + AMP + diphosphate</text>
        <dbReference type="Rhea" id="RHEA:52112"/>
        <dbReference type="ChEBI" id="CHEBI:30616"/>
        <dbReference type="ChEBI" id="CHEBI:33019"/>
        <dbReference type="ChEBI" id="CHEBI:57287"/>
        <dbReference type="ChEBI" id="CHEBI:90718"/>
        <dbReference type="ChEBI" id="CHEBI:136408"/>
        <dbReference type="ChEBI" id="CHEBI:456215"/>
    </reaction>
    <physiologicalReaction direction="left-to-right" evidence="8">
        <dbReference type="Rhea" id="RHEA:52113"/>
    </physiologicalReaction>
</comment>
<comment type="catalytic activity">
    <reaction evidence="15">
        <text>hexadecanoate + ATP + CoA = hexadecanoyl-CoA + AMP + diphosphate</text>
        <dbReference type="Rhea" id="RHEA:30751"/>
        <dbReference type="ChEBI" id="CHEBI:7896"/>
        <dbReference type="ChEBI" id="CHEBI:30616"/>
        <dbReference type="ChEBI" id="CHEBI:33019"/>
        <dbReference type="ChEBI" id="CHEBI:57287"/>
        <dbReference type="ChEBI" id="CHEBI:57379"/>
        <dbReference type="ChEBI" id="CHEBI:456215"/>
    </reaction>
    <physiologicalReaction direction="left-to-right" evidence="15">
        <dbReference type="Rhea" id="RHEA:30752"/>
    </physiologicalReaction>
</comment>
<keyword evidence="16" id="KW-1133">Transmembrane helix</keyword>
<dbReference type="GO" id="GO:0047676">
    <property type="term" value="F:arachidonate-CoA ligase activity"/>
    <property type="evidence" value="ECO:0007669"/>
    <property type="project" value="UniProtKB-EC"/>
</dbReference>
<evidence type="ECO:0000313" key="19">
    <source>
        <dbReference type="Proteomes" id="UP000007879"/>
    </source>
</evidence>
<comment type="similarity">
    <text evidence="1">Belongs to the ATP-dependent AMP-binding enzyme family.</text>
</comment>
<keyword evidence="5" id="KW-0067">ATP-binding</keyword>
<dbReference type="CDD" id="cd05927">
    <property type="entry name" value="LC-FACS_euk"/>
    <property type="match status" value="1"/>
</dbReference>
<dbReference type="RefSeq" id="XP_019858741.1">
    <property type="nucleotide sequence ID" value="XM_020003182.1"/>
</dbReference>
<evidence type="ECO:0000256" key="4">
    <source>
        <dbReference type="ARBA" id="ARBA00022832"/>
    </source>
</evidence>
<evidence type="ECO:0000256" key="5">
    <source>
        <dbReference type="ARBA" id="ARBA00022840"/>
    </source>
</evidence>
<dbReference type="Gene3D" id="3.40.50.12780">
    <property type="entry name" value="N-terminal domain of ligase-like"/>
    <property type="match status" value="2"/>
</dbReference>
<evidence type="ECO:0000256" key="6">
    <source>
        <dbReference type="ARBA" id="ARBA00024469"/>
    </source>
</evidence>
<dbReference type="Proteomes" id="UP000007879">
    <property type="component" value="Unassembled WGS sequence"/>
</dbReference>
<evidence type="ECO:0000256" key="13">
    <source>
        <dbReference type="ARBA" id="ARBA00026121"/>
    </source>
</evidence>
<evidence type="ECO:0000259" key="17">
    <source>
        <dbReference type="Pfam" id="PF00501"/>
    </source>
</evidence>
<comment type="catalytic activity">
    <reaction evidence="11">
        <text>(E)-hexadec-2-enoate + ATP + CoA = (2E)-hexadecenoyl-CoA + AMP + diphosphate</text>
        <dbReference type="Rhea" id="RHEA:36139"/>
        <dbReference type="ChEBI" id="CHEBI:30616"/>
        <dbReference type="ChEBI" id="CHEBI:33019"/>
        <dbReference type="ChEBI" id="CHEBI:57287"/>
        <dbReference type="ChEBI" id="CHEBI:61526"/>
        <dbReference type="ChEBI" id="CHEBI:72745"/>
        <dbReference type="ChEBI" id="CHEBI:456215"/>
    </reaction>
    <physiologicalReaction direction="left-to-right" evidence="11">
        <dbReference type="Rhea" id="RHEA:36140"/>
    </physiologicalReaction>
</comment>
<evidence type="ECO:0000256" key="16">
    <source>
        <dbReference type="SAM" id="Phobius"/>
    </source>
</evidence>
<evidence type="ECO:0000256" key="11">
    <source>
        <dbReference type="ARBA" id="ARBA00024565"/>
    </source>
</evidence>
<keyword evidence="4" id="KW-0443">Lipid metabolism</keyword>
<keyword evidence="19" id="KW-1185">Reference proteome</keyword>
<dbReference type="GO" id="GO:0005783">
    <property type="term" value="C:endoplasmic reticulum"/>
    <property type="evidence" value="ECO:0007669"/>
    <property type="project" value="TreeGrafter"/>
</dbReference>
<reference evidence="18" key="2">
    <citation type="submission" date="2024-06" db="UniProtKB">
        <authorList>
            <consortium name="EnsemblMetazoa"/>
        </authorList>
    </citation>
    <scope>IDENTIFICATION</scope>
</reference>
<dbReference type="EC" id="6.2.1.3" evidence="13"/>
<sequence length="600" mass="66727">MAEKEESSSSWIDPSLLVGLGLVAAGAIYYLASRRERERISVPIDNQSIELSGGVRISRYCVNEELLAYKYEDSQTLYEAFMRGKRVSNDGHCLGWRETKTSPYQWLKYSEVEERFMNFGSGLSKIGVAAGQETFLGVYSSNCIEWTITEQSCHAYSRIVVALYDTLGPEAVAHIINQATIECIVCHSSHGNVIANVSGMCKHIEESIVLSPGDCHISFLPLAHMMERCVQVVVFMNGLKLGYMFGDIKNLVNDIQVLKPTIFISVPRLLNRIYDKVLSGVNSNKTKKWLFDTAFKSKLSEVKRGILRRDSIWDYIVFGNIQKLLGGNVRLIITGSAPISERVVYFYQVAFGCYIVEGYGQTETSSGCTMSLPADTTCGHVGPPVPSAKVKLVDVPDLNYFASNGEGEICFKGPSCTSGYFKEEEKTKALIDEDGWVHSGDIGKWLPNGALKITDRVKHIFKLSQGLYIAPEKVENVCSRSPFIAQMFLYGDSLRSSCVAIVVPDEEVLTQWAGEHDKGGKSFEELCTDEEVKKAIFDDLYNVGKRDGLSSLEIPKAIELTSTAFSVENDLLTPTFKLKRPAARTKYMPDIVEMYSQLPA</sequence>
<keyword evidence="4" id="KW-0276">Fatty acid metabolism</keyword>
<dbReference type="GeneID" id="100639924"/>
<dbReference type="PANTHER" id="PTHR43272:SF107">
    <property type="entry name" value="LONG-CHAIN-FATTY-ACID--COA LIGASE 5"/>
    <property type="match status" value="1"/>
</dbReference>
<evidence type="ECO:0000256" key="9">
    <source>
        <dbReference type="ARBA" id="ARBA00024532"/>
    </source>
</evidence>
<evidence type="ECO:0000256" key="3">
    <source>
        <dbReference type="ARBA" id="ARBA00022741"/>
    </source>
</evidence>
<evidence type="ECO:0000256" key="14">
    <source>
        <dbReference type="ARBA" id="ARBA00032120"/>
    </source>
</evidence>